<accession>A0AC35UBX7</accession>
<evidence type="ECO:0000313" key="1">
    <source>
        <dbReference type="Proteomes" id="UP000095286"/>
    </source>
</evidence>
<reference evidence="2" key="1">
    <citation type="submission" date="2016-11" db="UniProtKB">
        <authorList>
            <consortium name="WormBaseParasite"/>
        </authorList>
    </citation>
    <scope>IDENTIFICATION</scope>
    <source>
        <strain evidence="2">KR3021</strain>
    </source>
</reference>
<evidence type="ECO:0000313" key="2">
    <source>
        <dbReference type="WBParaSite" id="RSKR_0000951400.1"/>
    </source>
</evidence>
<dbReference type="Proteomes" id="UP000095286">
    <property type="component" value="Unplaced"/>
</dbReference>
<organism evidence="1 2">
    <name type="scientific">Rhabditophanes sp. KR3021</name>
    <dbReference type="NCBI Taxonomy" id="114890"/>
    <lineage>
        <taxon>Eukaryota</taxon>
        <taxon>Metazoa</taxon>
        <taxon>Ecdysozoa</taxon>
        <taxon>Nematoda</taxon>
        <taxon>Chromadorea</taxon>
        <taxon>Rhabditida</taxon>
        <taxon>Tylenchina</taxon>
        <taxon>Panagrolaimomorpha</taxon>
        <taxon>Strongyloidoidea</taxon>
        <taxon>Alloionematidae</taxon>
        <taxon>Rhabditophanes</taxon>
    </lineage>
</organism>
<dbReference type="WBParaSite" id="RSKR_0000951400.1">
    <property type="protein sequence ID" value="RSKR_0000951400.1"/>
    <property type="gene ID" value="RSKR_0000951400"/>
</dbReference>
<protein>
    <submittedName>
        <fullName evidence="2">UBIQUITIN_CONJUGAT_2 domain-containing protein</fullName>
    </submittedName>
</protein>
<name>A0AC35UBX7_9BILA</name>
<proteinExistence type="predicted"/>
<sequence>MASNARKRLLRDFKKLQDDPPAGISGSPIDDNIMHWDAIIFGPPGTPFADGVFKLNIDFTEEYPNKPPVVKFKSKMYHPNIYQDKSAAHLVLKQYLTILCSK</sequence>